<evidence type="ECO:0000313" key="9">
    <source>
        <dbReference type="Proteomes" id="UP000216107"/>
    </source>
</evidence>
<evidence type="ECO:0000256" key="1">
    <source>
        <dbReference type="ARBA" id="ARBA00004651"/>
    </source>
</evidence>
<feature type="transmembrane region" description="Helical" evidence="6">
    <location>
        <begin position="212"/>
        <end position="233"/>
    </location>
</feature>
<accession>A0A272EUR6</accession>
<reference evidence="8 9" key="2">
    <citation type="submission" date="2017-07" db="EMBL/GenBank/DDBJ databases">
        <title>Candidatus Dactylopiibacterium carminicum, a nitrogen-fixing symbiont of the cochineal insect Dactylopius coccus and Dactylopius opuntiae (Hemiptera: Coccoidea: Dactylopiidae).</title>
        <authorList>
            <person name="Vera A."/>
        </authorList>
    </citation>
    <scope>NUCLEOTIDE SEQUENCE [LARGE SCALE GENOMIC DNA]</scope>
    <source>
        <strain evidence="8 9">NFDCM</strain>
    </source>
</reference>
<dbReference type="GO" id="GO:0005886">
    <property type="term" value="C:plasma membrane"/>
    <property type="evidence" value="ECO:0007669"/>
    <property type="project" value="UniProtKB-SubCell"/>
</dbReference>
<feature type="transmembrane region" description="Helical" evidence="6">
    <location>
        <begin position="34"/>
        <end position="55"/>
    </location>
</feature>
<reference evidence="7 10" key="1">
    <citation type="submission" date="2016-08" db="EMBL/GenBank/DDBJ databases">
        <title>Candidatus Dactylopiibacterium carminicum genome sequence.</title>
        <authorList>
            <person name="Ramirez-Puebla S.T."/>
            <person name="Ormeno-Orrillo E."/>
            <person name="Vera-Ponce De Leon A."/>
            <person name="Luis L."/>
            <person name="Sanchez-Flores A."/>
            <person name="Monica R."/>
            <person name="Martinez-Romero E."/>
        </authorList>
    </citation>
    <scope>NUCLEOTIDE SEQUENCE [LARGE SCALE GENOMIC DNA]</scope>
    <source>
        <strain evidence="7">END1</strain>
    </source>
</reference>
<evidence type="ECO:0000256" key="6">
    <source>
        <dbReference type="SAM" id="Phobius"/>
    </source>
</evidence>
<dbReference type="InterPro" id="IPR022791">
    <property type="entry name" value="L-PG_synthase/AglD"/>
</dbReference>
<evidence type="ECO:0000256" key="4">
    <source>
        <dbReference type="ARBA" id="ARBA00022989"/>
    </source>
</evidence>
<keyword evidence="10" id="KW-1185">Reference proteome</keyword>
<evidence type="ECO:0000256" key="3">
    <source>
        <dbReference type="ARBA" id="ARBA00022692"/>
    </source>
</evidence>
<dbReference type="Proteomes" id="UP000623509">
    <property type="component" value="Unassembled WGS sequence"/>
</dbReference>
<evidence type="ECO:0000313" key="8">
    <source>
        <dbReference type="EMBL" id="PAS93832.1"/>
    </source>
</evidence>
<keyword evidence="5 6" id="KW-0472">Membrane</keyword>
<name>A0A272EUR6_9RHOO</name>
<proteinExistence type="predicted"/>
<organism evidence="8 9">
    <name type="scientific">Candidatus Dactylopiibacterium carminicum</name>
    <dbReference type="NCBI Taxonomy" id="857335"/>
    <lineage>
        <taxon>Bacteria</taxon>
        <taxon>Pseudomonadati</taxon>
        <taxon>Pseudomonadota</taxon>
        <taxon>Betaproteobacteria</taxon>
        <taxon>Rhodocyclales</taxon>
        <taxon>Rhodocyclaceae</taxon>
        <taxon>Candidatus Dactylopiibacterium</taxon>
    </lineage>
</organism>
<dbReference type="Proteomes" id="UP000216107">
    <property type="component" value="Unassembled WGS sequence"/>
</dbReference>
<comment type="subcellular location">
    <subcellularLocation>
        <location evidence="1">Cell membrane</location>
        <topology evidence="1">Multi-pass membrane protein</topology>
    </subcellularLocation>
</comment>
<dbReference type="EMBL" id="NMRN01000012">
    <property type="protein sequence ID" value="PAS93832.1"/>
    <property type="molecule type" value="Genomic_DNA"/>
</dbReference>
<protein>
    <recommendedName>
        <fullName evidence="11">Flippase-like domain-containing protein</fullName>
    </recommendedName>
</protein>
<feature type="transmembrane region" description="Helical" evidence="6">
    <location>
        <begin position="273"/>
        <end position="294"/>
    </location>
</feature>
<sequence>MKTWLKRGAALLITLALLGWIASGAHWRSVIDKLLGLDALALLLALAAFAASYLLRAARVHDEFAAETGAGFAAFLRLTLLHNASINVLPFRSGEATFPLLLNRWFGVPTTRAVVALLWLRIQDAFVVLALAAFVWPGLHWLLRLGWIGMVAIAAWAIPVWARRHPELEIQAGRFAATVHRIRAALAESTRRNTRSWIWTIANWSVKLAAQAWLLAALLGSQLATGLAGALGVELAAILPIQGVAGFGTYEAGGAALLAPHGVPFATGLNAALALHLFVIAAALVAGGLGAALLPAPKPRQSSDGSSS</sequence>
<comment type="caution">
    <text evidence="8">The sequence shown here is derived from an EMBL/GenBank/DDBJ whole genome shotgun (WGS) entry which is preliminary data.</text>
</comment>
<feature type="transmembrane region" description="Helical" evidence="6">
    <location>
        <begin position="141"/>
        <end position="162"/>
    </location>
</feature>
<dbReference type="EMBL" id="MDUX01000006">
    <property type="protein sequence ID" value="KAF7600340.1"/>
    <property type="molecule type" value="Genomic_DNA"/>
</dbReference>
<evidence type="ECO:0008006" key="11">
    <source>
        <dbReference type="Google" id="ProtNLM"/>
    </source>
</evidence>
<feature type="transmembrane region" description="Helical" evidence="6">
    <location>
        <begin position="113"/>
        <end position="135"/>
    </location>
</feature>
<keyword evidence="4 6" id="KW-1133">Transmembrane helix</keyword>
<keyword evidence="3 6" id="KW-0812">Transmembrane</keyword>
<evidence type="ECO:0000256" key="2">
    <source>
        <dbReference type="ARBA" id="ARBA00022475"/>
    </source>
</evidence>
<dbReference type="OrthoDB" id="421014at2"/>
<evidence type="ECO:0000256" key="5">
    <source>
        <dbReference type="ARBA" id="ARBA00023136"/>
    </source>
</evidence>
<dbReference type="Pfam" id="PF03706">
    <property type="entry name" value="LPG_synthase_TM"/>
    <property type="match status" value="1"/>
</dbReference>
<evidence type="ECO:0000313" key="10">
    <source>
        <dbReference type="Proteomes" id="UP000623509"/>
    </source>
</evidence>
<evidence type="ECO:0000313" key="7">
    <source>
        <dbReference type="EMBL" id="KAF7600340.1"/>
    </source>
</evidence>
<keyword evidence="2" id="KW-1003">Cell membrane</keyword>
<gene>
    <name evidence="7" type="ORF">BGI27_02885</name>
    <name evidence="8" type="ORF">CGU29_06240</name>
</gene>
<dbReference type="RefSeq" id="WP_095523476.1">
    <property type="nucleotide sequence ID" value="NZ_MDUX01000006.1"/>
</dbReference>
<dbReference type="AlphaFoldDB" id="A0A272EUR6"/>